<evidence type="ECO:0000313" key="2">
    <source>
        <dbReference type="EMBL" id="MBP2187588.1"/>
    </source>
</evidence>
<feature type="region of interest" description="Disordered" evidence="1">
    <location>
        <begin position="233"/>
        <end position="262"/>
    </location>
</feature>
<evidence type="ECO:0000256" key="1">
    <source>
        <dbReference type="SAM" id="MobiDB-lite"/>
    </source>
</evidence>
<evidence type="ECO:0000313" key="3">
    <source>
        <dbReference type="Proteomes" id="UP001519325"/>
    </source>
</evidence>
<dbReference type="Proteomes" id="UP001519325">
    <property type="component" value="Unassembled WGS sequence"/>
</dbReference>
<evidence type="ECO:0008006" key="4">
    <source>
        <dbReference type="Google" id="ProtNLM"/>
    </source>
</evidence>
<protein>
    <recommendedName>
        <fullName evidence="4">Transposase</fullName>
    </recommendedName>
</protein>
<name>A0ABS4Q7L5_9NOCA</name>
<dbReference type="SUPFAM" id="SSF57997">
    <property type="entry name" value="Tropomyosin"/>
    <property type="match status" value="1"/>
</dbReference>
<accession>A0ABS4Q7L5</accession>
<proteinExistence type="predicted"/>
<gene>
    <name evidence="2" type="ORF">BJ987_000489</name>
</gene>
<keyword evidence="3" id="KW-1185">Reference proteome</keyword>
<comment type="caution">
    <text evidence="2">The sequence shown here is derived from an EMBL/GenBank/DDBJ whole genome shotgun (WGS) entry which is preliminary data.</text>
</comment>
<dbReference type="RefSeq" id="WP_209884274.1">
    <property type="nucleotide sequence ID" value="NZ_JAGGMR010000001.1"/>
</dbReference>
<dbReference type="EMBL" id="JAGGMR010000001">
    <property type="protein sequence ID" value="MBP2187588.1"/>
    <property type="molecule type" value="Genomic_DNA"/>
</dbReference>
<feature type="region of interest" description="Disordered" evidence="1">
    <location>
        <begin position="201"/>
        <end position="220"/>
    </location>
</feature>
<reference evidence="2 3" key="1">
    <citation type="submission" date="2021-03" db="EMBL/GenBank/DDBJ databases">
        <title>Sequencing the genomes of 1000 actinobacteria strains.</title>
        <authorList>
            <person name="Klenk H.-P."/>
        </authorList>
    </citation>
    <scope>NUCLEOTIDE SEQUENCE [LARGE SCALE GENOMIC DNA]</scope>
    <source>
        <strain evidence="2 3">DSM 45516</strain>
    </source>
</reference>
<sequence>MTVDEVARDLYGLDPAEFMAARTAQVAAAKESGDKALATAIGKLRKPTVTAWTVNLLARAAPEDVNALLQLGAALRSAQRELSGDQLRALTTQRQQVVNTLAKRAGALAAERGHPVNETVLREVGQTLNAALADDEVAEQVHTGTLTTAATYEGFGPEGPALVAVGGTEHKGARKKAAEEPAPDTAQQELDDALAALESARAARDSAQQETDQAAGRLAGTEARIDQLRADLEHAEQEKQFAKSAERSAHEQLRSAQRQLDRVERWVERARERVD</sequence>
<organism evidence="2 3">
    <name type="scientific">Nocardia goodfellowii</name>
    <dbReference type="NCBI Taxonomy" id="882446"/>
    <lineage>
        <taxon>Bacteria</taxon>
        <taxon>Bacillati</taxon>
        <taxon>Actinomycetota</taxon>
        <taxon>Actinomycetes</taxon>
        <taxon>Mycobacteriales</taxon>
        <taxon>Nocardiaceae</taxon>
        <taxon>Nocardia</taxon>
    </lineage>
</organism>